<evidence type="ECO:0000313" key="2">
    <source>
        <dbReference type="Proteomes" id="UP001430953"/>
    </source>
</evidence>
<dbReference type="Proteomes" id="UP001430953">
    <property type="component" value="Unassembled WGS sequence"/>
</dbReference>
<keyword evidence="2" id="KW-1185">Reference proteome</keyword>
<dbReference type="AlphaFoldDB" id="A0AAW2GW90"/>
<dbReference type="EMBL" id="JADYXP020000002">
    <property type="protein sequence ID" value="KAL0131534.1"/>
    <property type="molecule type" value="Genomic_DNA"/>
</dbReference>
<name>A0AAW2GW90_9HYME</name>
<proteinExistence type="predicted"/>
<organism evidence="1 2">
    <name type="scientific">Cardiocondyla obscurior</name>
    <dbReference type="NCBI Taxonomy" id="286306"/>
    <lineage>
        <taxon>Eukaryota</taxon>
        <taxon>Metazoa</taxon>
        <taxon>Ecdysozoa</taxon>
        <taxon>Arthropoda</taxon>
        <taxon>Hexapoda</taxon>
        <taxon>Insecta</taxon>
        <taxon>Pterygota</taxon>
        <taxon>Neoptera</taxon>
        <taxon>Endopterygota</taxon>
        <taxon>Hymenoptera</taxon>
        <taxon>Apocrita</taxon>
        <taxon>Aculeata</taxon>
        <taxon>Formicoidea</taxon>
        <taxon>Formicidae</taxon>
        <taxon>Myrmicinae</taxon>
        <taxon>Cardiocondyla</taxon>
    </lineage>
</organism>
<protein>
    <submittedName>
        <fullName evidence="1">Uncharacterized protein</fullName>
    </submittedName>
</protein>
<evidence type="ECO:0000313" key="1">
    <source>
        <dbReference type="EMBL" id="KAL0131534.1"/>
    </source>
</evidence>
<gene>
    <name evidence="1" type="ORF">PUN28_002818</name>
</gene>
<sequence length="70" mass="7686">MNIKRRIVQSPVTLCEKPKRITLVADIEVVDNVLVLLLLRTCGGAPCLSFIPPPSTDRATPLQETSRSLT</sequence>
<comment type="caution">
    <text evidence="1">The sequence shown here is derived from an EMBL/GenBank/DDBJ whole genome shotgun (WGS) entry which is preliminary data.</text>
</comment>
<accession>A0AAW2GW90</accession>
<reference evidence="1 2" key="1">
    <citation type="submission" date="2023-03" db="EMBL/GenBank/DDBJ databases">
        <title>High recombination rates correlate with genetic variation in Cardiocondyla obscurior ants.</title>
        <authorList>
            <person name="Errbii M."/>
        </authorList>
    </citation>
    <scope>NUCLEOTIDE SEQUENCE [LARGE SCALE GENOMIC DNA]</scope>
    <source>
        <strain evidence="1">Alpha-2009</strain>
        <tissue evidence="1">Whole body</tissue>
    </source>
</reference>